<evidence type="ECO:0000313" key="3">
    <source>
        <dbReference type="Proteomes" id="UP001595828"/>
    </source>
</evidence>
<gene>
    <name evidence="2" type="ORF">ACFO0A_01275</name>
</gene>
<evidence type="ECO:0000259" key="1">
    <source>
        <dbReference type="Pfam" id="PF07238"/>
    </source>
</evidence>
<reference evidence="3" key="1">
    <citation type="journal article" date="2019" name="Int. J. Syst. Evol. Microbiol.">
        <title>The Global Catalogue of Microorganisms (GCM) 10K type strain sequencing project: providing services to taxonomists for standard genome sequencing and annotation.</title>
        <authorList>
            <consortium name="The Broad Institute Genomics Platform"/>
            <consortium name="The Broad Institute Genome Sequencing Center for Infectious Disease"/>
            <person name="Wu L."/>
            <person name="Ma J."/>
        </authorList>
    </citation>
    <scope>NUCLEOTIDE SEQUENCE [LARGE SCALE GENOMIC DNA]</scope>
    <source>
        <strain evidence="3">CGMCC 1.12989</strain>
    </source>
</reference>
<feature type="domain" description="PilZ" evidence="1">
    <location>
        <begin position="7"/>
        <end position="85"/>
    </location>
</feature>
<proteinExistence type="predicted"/>
<dbReference type="Pfam" id="PF07238">
    <property type="entry name" value="PilZ"/>
    <property type="match status" value="1"/>
</dbReference>
<dbReference type="EMBL" id="JBHSDR010000003">
    <property type="protein sequence ID" value="MFC4293682.1"/>
    <property type="molecule type" value="Genomic_DNA"/>
</dbReference>
<keyword evidence="3" id="KW-1185">Reference proteome</keyword>
<dbReference type="InterPro" id="IPR009875">
    <property type="entry name" value="PilZ_domain"/>
</dbReference>
<sequence length="135" mass="14600">MSHALALRRHSRHAVSLEGECRNPSGSAAMVELTDISRGGCQINLRAGKIEADRVVVVRPKALEGLTGIVRWISHQAAGIQFANPLVPAVVDNLTDAGEAPARGVTVGPETRMVFTDKFGRLLPELDGRRRRRGD</sequence>
<comment type="caution">
    <text evidence="2">The sequence shown here is derived from an EMBL/GenBank/DDBJ whole genome shotgun (WGS) entry which is preliminary data.</text>
</comment>
<organism evidence="2 3">
    <name type="scientific">Novosphingobium tardum</name>
    <dbReference type="NCBI Taxonomy" id="1538021"/>
    <lineage>
        <taxon>Bacteria</taxon>
        <taxon>Pseudomonadati</taxon>
        <taxon>Pseudomonadota</taxon>
        <taxon>Alphaproteobacteria</taxon>
        <taxon>Sphingomonadales</taxon>
        <taxon>Sphingomonadaceae</taxon>
        <taxon>Novosphingobium</taxon>
    </lineage>
</organism>
<accession>A0ABV8RK39</accession>
<dbReference type="SUPFAM" id="SSF141371">
    <property type="entry name" value="PilZ domain-like"/>
    <property type="match status" value="1"/>
</dbReference>
<dbReference type="RefSeq" id="WP_379537171.1">
    <property type="nucleotide sequence ID" value="NZ_JBHSDR010000003.1"/>
</dbReference>
<protein>
    <submittedName>
        <fullName evidence="2">PilZ domain-containing protein</fullName>
    </submittedName>
</protein>
<dbReference type="Proteomes" id="UP001595828">
    <property type="component" value="Unassembled WGS sequence"/>
</dbReference>
<evidence type="ECO:0000313" key="2">
    <source>
        <dbReference type="EMBL" id="MFC4293682.1"/>
    </source>
</evidence>
<name>A0ABV8RK39_9SPHN</name>